<dbReference type="AlphaFoldDB" id="A0A226F279"/>
<keyword evidence="1" id="KW-0732">Signal</keyword>
<dbReference type="InterPro" id="IPR032515">
    <property type="entry name" value="DUF4964"/>
</dbReference>
<evidence type="ECO:0000259" key="3">
    <source>
        <dbReference type="Pfam" id="PF16335"/>
    </source>
</evidence>
<proteinExistence type="predicted"/>
<accession>A0A226F279</accession>
<dbReference type="Pfam" id="PF16335">
    <property type="entry name" value="GtaA_6_Hairpin"/>
    <property type="match status" value="1"/>
</dbReference>
<evidence type="ECO:0008006" key="7">
    <source>
        <dbReference type="Google" id="ProtNLM"/>
    </source>
</evidence>
<dbReference type="EMBL" id="LNIX01000001">
    <property type="protein sequence ID" value="OXA63301.1"/>
    <property type="molecule type" value="Genomic_DNA"/>
</dbReference>
<dbReference type="STRING" id="158441.A0A226F279"/>
<sequence>MVITRLFLAVVVIAGVASAIPDYASTIRPPSFPLAVRNPYTNVWLPANELPGNWPVFWTSRTKGWTGMIQVDGNPFIWMGRPMESGQLMAPLATQLFSYITPTQTIFGLRAGPLDLNVTFFSPVEVTDIQRQSIPLSYVTASVASNDGASHDTQIYMDISGEWAANDESQIVNWAAALTPSGLKVWSTQLQNMNKFGEQSDYAAWGYAVLAAAGTSTHMSNSDVTVRGTFVRDGVLPNTNDPNFRPANDRWPTFGFAQSLGSVGVAPAEAQWVVGNVRDDNINWLGTALPALWLSYWPNFPAMLDFFWNDLPTALETADALDTQILTAAYNSAGQYYADILALSLRQSYAGNEFSGTAEVPEYYQKEISSGAFMQTVDVIYPTAPMFYYLNITYLELLLEPLFYQMENGVWTQPFAMHDIGDFYPNALGQGYGGDMPVEESANMILMVGDIAFHPTAEAEKSRAYILRHYDIMAAWATYLYENCLYPVDQLTTDDFIGHTELNSGLALKGILGMATFAKLSEFVGNQTNADFYNAAVAEFIPIWRMESMHVDGDHLKMEYNVSNGYQFKYNAFHDKLLGLGVVPADIYQMEADYYLTKMEPYGIPFVSIRDFTKSDWEMWTAAAFGDENPALRSGLVEALGKFLRVTPQRVPFTDWYTTATSNHVGFQARPVAGGHFALLALEMAKAHRNEV</sequence>
<dbReference type="Proteomes" id="UP000198287">
    <property type="component" value="Unassembled WGS sequence"/>
</dbReference>
<protein>
    <recommendedName>
        <fullName evidence="7">Glutaminase A</fullName>
    </recommendedName>
</protein>
<evidence type="ECO:0000259" key="2">
    <source>
        <dbReference type="Pfam" id="PF16334"/>
    </source>
</evidence>
<name>A0A226F279_FOLCA</name>
<dbReference type="InterPro" id="IPR033433">
    <property type="entry name" value="GtaA_N"/>
</dbReference>
<dbReference type="OrthoDB" id="3918848at2759"/>
<feature type="domain" description="Glutaminase A N-terminal" evidence="4">
    <location>
        <begin position="103"/>
        <end position="326"/>
    </location>
</feature>
<gene>
    <name evidence="5" type="ORF">Fcan01_00852</name>
</gene>
<dbReference type="PANTHER" id="PTHR31987:SF1">
    <property type="entry name" value="GLUTAMINASE A"/>
    <property type="match status" value="1"/>
</dbReference>
<dbReference type="InterPro" id="IPR052743">
    <property type="entry name" value="Glutaminase_GtaA"/>
</dbReference>
<comment type="caution">
    <text evidence="5">The sequence shown here is derived from an EMBL/GenBank/DDBJ whole genome shotgun (WGS) entry which is preliminary data.</text>
</comment>
<feature type="chain" id="PRO_5012240289" description="Glutaminase A" evidence="1">
    <location>
        <begin position="20"/>
        <end position="692"/>
    </location>
</feature>
<dbReference type="PANTHER" id="PTHR31987">
    <property type="entry name" value="GLUTAMINASE A-RELATED"/>
    <property type="match status" value="1"/>
</dbReference>
<dbReference type="Pfam" id="PF17168">
    <property type="entry name" value="DUF5127"/>
    <property type="match status" value="1"/>
</dbReference>
<evidence type="ECO:0000256" key="1">
    <source>
        <dbReference type="SAM" id="SignalP"/>
    </source>
</evidence>
<evidence type="ECO:0000313" key="6">
    <source>
        <dbReference type="Proteomes" id="UP000198287"/>
    </source>
</evidence>
<dbReference type="OMA" id="WAGMIRV"/>
<keyword evidence="6" id="KW-1185">Reference proteome</keyword>
<feature type="signal peptide" evidence="1">
    <location>
        <begin position="1"/>
        <end position="19"/>
    </location>
</feature>
<organism evidence="5 6">
    <name type="scientific">Folsomia candida</name>
    <name type="common">Springtail</name>
    <dbReference type="NCBI Taxonomy" id="158441"/>
    <lineage>
        <taxon>Eukaryota</taxon>
        <taxon>Metazoa</taxon>
        <taxon>Ecdysozoa</taxon>
        <taxon>Arthropoda</taxon>
        <taxon>Hexapoda</taxon>
        <taxon>Collembola</taxon>
        <taxon>Entomobryomorpha</taxon>
        <taxon>Isotomoidea</taxon>
        <taxon>Isotomidae</taxon>
        <taxon>Proisotominae</taxon>
        <taxon>Folsomia</taxon>
    </lineage>
</organism>
<feature type="domain" description="Glutaminase A central" evidence="3">
    <location>
        <begin position="334"/>
        <end position="680"/>
    </location>
</feature>
<evidence type="ECO:0000313" key="5">
    <source>
        <dbReference type="EMBL" id="OXA63301.1"/>
    </source>
</evidence>
<reference evidence="5 6" key="1">
    <citation type="submission" date="2015-12" db="EMBL/GenBank/DDBJ databases">
        <title>The genome of Folsomia candida.</title>
        <authorList>
            <person name="Faddeeva A."/>
            <person name="Derks M.F."/>
            <person name="Anvar Y."/>
            <person name="Smit S."/>
            <person name="Van Straalen N."/>
            <person name="Roelofs D."/>
        </authorList>
    </citation>
    <scope>NUCLEOTIDE SEQUENCE [LARGE SCALE GENOMIC DNA]</scope>
    <source>
        <strain evidence="5 6">VU population</strain>
        <tissue evidence="5">Whole body</tissue>
    </source>
</reference>
<evidence type="ECO:0000259" key="4">
    <source>
        <dbReference type="Pfam" id="PF17168"/>
    </source>
</evidence>
<dbReference type="Pfam" id="PF16334">
    <property type="entry name" value="DUF4964"/>
    <property type="match status" value="1"/>
</dbReference>
<feature type="domain" description="DUF4964" evidence="2">
    <location>
        <begin position="25"/>
        <end position="81"/>
    </location>
</feature>
<dbReference type="InterPro" id="IPR032514">
    <property type="entry name" value="GtaA_central"/>
</dbReference>